<evidence type="ECO:0000313" key="1">
    <source>
        <dbReference type="EMBL" id="WVZ00800.1"/>
    </source>
</evidence>
<reference evidence="1 2" key="1">
    <citation type="journal article" date="2023" name="Life. Sci Alliance">
        <title>Evolutionary insights into 3D genome organization and epigenetic landscape of Vigna mungo.</title>
        <authorList>
            <person name="Junaid A."/>
            <person name="Singh B."/>
            <person name="Bhatia S."/>
        </authorList>
    </citation>
    <scope>NUCLEOTIDE SEQUENCE [LARGE SCALE GENOMIC DNA]</scope>
    <source>
        <strain evidence="1">Urdbean</strain>
    </source>
</reference>
<sequence length="131" mass="14802">MFEESGGRGGRGYTDGALPSFVLSVRSSIFKSTKWDIESADATIDVNMNIVIARDNEGKVVMIDVDAMGEWDGSCAPILPILGYGWAPHEVGEYISYFNTRYSLENLLVDWPWLKLWRMLNTSQLPRHLPF</sequence>
<dbReference type="AlphaFoldDB" id="A0AAQ3N1L1"/>
<dbReference type="Proteomes" id="UP001374535">
    <property type="component" value="Chromosome 8"/>
</dbReference>
<accession>A0AAQ3N1L1</accession>
<name>A0AAQ3N1L1_VIGMU</name>
<evidence type="ECO:0000313" key="2">
    <source>
        <dbReference type="Proteomes" id="UP001374535"/>
    </source>
</evidence>
<organism evidence="1 2">
    <name type="scientific">Vigna mungo</name>
    <name type="common">Black gram</name>
    <name type="synonym">Phaseolus mungo</name>
    <dbReference type="NCBI Taxonomy" id="3915"/>
    <lineage>
        <taxon>Eukaryota</taxon>
        <taxon>Viridiplantae</taxon>
        <taxon>Streptophyta</taxon>
        <taxon>Embryophyta</taxon>
        <taxon>Tracheophyta</taxon>
        <taxon>Spermatophyta</taxon>
        <taxon>Magnoliopsida</taxon>
        <taxon>eudicotyledons</taxon>
        <taxon>Gunneridae</taxon>
        <taxon>Pentapetalae</taxon>
        <taxon>rosids</taxon>
        <taxon>fabids</taxon>
        <taxon>Fabales</taxon>
        <taxon>Fabaceae</taxon>
        <taxon>Papilionoideae</taxon>
        <taxon>50 kb inversion clade</taxon>
        <taxon>NPAAA clade</taxon>
        <taxon>indigoferoid/millettioid clade</taxon>
        <taxon>Phaseoleae</taxon>
        <taxon>Vigna</taxon>
    </lineage>
</organism>
<dbReference type="EMBL" id="CP144693">
    <property type="protein sequence ID" value="WVZ00800.1"/>
    <property type="molecule type" value="Genomic_DNA"/>
</dbReference>
<protein>
    <submittedName>
        <fullName evidence="1">Uncharacterized protein</fullName>
    </submittedName>
</protein>
<gene>
    <name evidence="1" type="ORF">V8G54_026869</name>
</gene>
<proteinExistence type="predicted"/>
<keyword evidence="2" id="KW-1185">Reference proteome</keyword>